<dbReference type="EMBL" id="LFRF01000001">
    <property type="protein sequence ID" value="KND95354.1"/>
    <property type="molecule type" value="Genomic_DNA"/>
</dbReference>
<proteinExistence type="predicted"/>
<comment type="caution">
    <text evidence="1">The sequence shown here is derived from an EMBL/GenBank/DDBJ whole genome shotgun (WGS) entry which is preliminary data.</text>
</comment>
<dbReference type="AlphaFoldDB" id="A0A0L0NMU1"/>
<dbReference type="OrthoDB" id="10377354at2759"/>
<evidence type="ECO:0000313" key="2">
    <source>
        <dbReference type="Proteomes" id="UP000036947"/>
    </source>
</evidence>
<accession>A0A0L0NMU1</accession>
<reference evidence="1 2" key="1">
    <citation type="journal article" date="2015" name="BMC Genomics">
        <title>The genome of the truffle-parasite Tolypocladium ophioglossoides and the evolution of antifungal peptaibiotics.</title>
        <authorList>
            <person name="Quandt C.A."/>
            <person name="Bushley K.E."/>
            <person name="Spatafora J.W."/>
        </authorList>
    </citation>
    <scope>NUCLEOTIDE SEQUENCE [LARGE SCALE GENOMIC DNA]</scope>
    <source>
        <strain evidence="1 2">CBS 100239</strain>
    </source>
</reference>
<organism evidence="1 2">
    <name type="scientific">Tolypocladium ophioglossoides (strain CBS 100239)</name>
    <name type="common">Snaketongue truffleclub</name>
    <name type="synonym">Elaphocordyceps ophioglossoides</name>
    <dbReference type="NCBI Taxonomy" id="1163406"/>
    <lineage>
        <taxon>Eukaryota</taxon>
        <taxon>Fungi</taxon>
        <taxon>Dikarya</taxon>
        <taxon>Ascomycota</taxon>
        <taxon>Pezizomycotina</taxon>
        <taxon>Sordariomycetes</taxon>
        <taxon>Hypocreomycetidae</taxon>
        <taxon>Hypocreales</taxon>
        <taxon>Ophiocordycipitaceae</taxon>
        <taxon>Tolypocladium</taxon>
    </lineage>
</organism>
<keyword evidence="2" id="KW-1185">Reference proteome</keyword>
<dbReference type="Proteomes" id="UP000036947">
    <property type="component" value="Unassembled WGS sequence"/>
</dbReference>
<protein>
    <submittedName>
        <fullName evidence="1">Uncharacterized protein</fullName>
    </submittedName>
</protein>
<sequence length="123" mass="13576">MPHSSYSAASRVCSTSVRTEEAPSPCNTGSIHIKQLGRWRFGTYGEDLICSIHVTTATCRAGCARPYSGIVVSTVDGWMRRTAVCRTWTVSFVQQRTKYQRLWTHGTILSGAFSLGKLLPCTD</sequence>
<gene>
    <name evidence="1" type="ORF">TOPH_00056</name>
</gene>
<name>A0A0L0NMU1_TOLOC</name>
<evidence type="ECO:0000313" key="1">
    <source>
        <dbReference type="EMBL" id="KND95354.1"/>
    </source>
</evidence>
<feature type="non-terminal residue" evidence="1">
    <location>
        <position position="123"/>
    </location>
</feature>